<accession>A0A2A4HGS3</accession>
<dbReference type="Proteomes" id="UP000218677">
    <property type="component" value="Unassembled WGS sequence"/>
</dbReference>
<sequence>MPLRLPTTAFDSLDVPVIGHFPALPAEDERRLLAARLLMMAGLSFRKLQRPLNEDALIRQISSIDRLDALVIDVALEVLPAEVWHDIEETLASFGKDAIPKIYQGRDRRLCGLILVLRNRPLSDDEDLVKLFRGFDSACRYDEAHYNAILANMAAQGVLNEIAHLVLVHLGEQQP</sequence>
<proteinExistence type="predicted"/>
<name>A0A2A4HGS3_9GAMM</name>
<evidence type="ECO:0000313" key="2">
    <source>
        <dbReference type="Proteomes" id="UP000218677"/>
    </source>
</evidence>
<dbReference type="RefSeq" id="WP_096654284.1">
    <property type="nucleotide sequence ID" value="NZ_NWUX01000024.1"/>
</dbReference>
<keyword evidence="2" id="KW-1185">Reference proteome</keyword>
<organism evidence="1 2">
    <name type="scientific">Vreelandella nigrificans</name>
    <dbReference type="NCBI Taxonomy" id="2042704"/>
    <lineage>
        <taxon>Bacteria</taxon>
        <taxon>Pseudomonadati</taxon>
        <taxon>Pseudomonadota</taxon>
        <taxon>Gammaproteobacteria</taxon>
        <taxon>Oceanospirillales</taxon>
        <taxon>Halomonadaceae</taxon>
        <taxon>Vreelandella</taxon>
    </lineage>
</organism>
<evidence type="ECO:0000313" key="1">
    <source>
        <dbReference type="EMBL" id="PCF94072.1"/>
    </source>
</evidence>
<protein>
    <submittedName>
        <fullName evidence="1">Uncharacterized protein</fullName>
    </submittedName>
</protein>
<gene>
    <name evidence="1" type="ORF">CPA45_19030</name>
</gene>
<dbReference type="EMBL" id="NWUX01000024">
    <property type="protein sequence ID" value="PCF94072.1"/>
    <property type="molecule type" value="Genomic_DNA"/>
</dbReference>
<dbReference type="AlphaFoldDB" id="A0A2A4HGS3"/>
<reference evidence="2" key="1">
    <citation type="submission" date="2017-09" db="EMBL/GenBank/DDBJ databases">
        <authorList>
            <person name="Cho G.-S."/>
            <person name="Oguntoyinbo F.A."/>
            <person name="Cnockaert M."/>
            <person name="Kabisch J."/>
            <person name="Neve H."/>
            <person name="Bockelmann W."/>
            <person name="Wenning M."/>
            <person name="Franz C.M."/>
            <person name="Vandamme P."/>
        </authorList>
    </citation>
    <scope>NUCLEOTIDE SEQUENCE [LARGE SCALE GENOMIC DNA]</scope>
    <source>
        <strain evidence="2">MBT G8648</strain>
    </source>
</reference>
<dbReference type="OrthoDB" id="6160358at2"/>
<comment type="caution">
    <text evidence="1">The sequence shown here is derived from an EMBL/GenBank/DDBJ whole genome shotgun (WGS) entry which is preliminary data.</text>
</comment>